<dbReference type="Proteomes" id="UP000296049">
    <property type="component" value="Unassembled WGS sequence"/>
</dbReference>
<dbReference type="AlphaFoldDB" id="R0L6J3"/>
<evidence type="ECO:0000313" key="1">
    <source>
        <dbReference type="EMBL" id="EOA95867.1"/>
    </source>
</evidence>
<organism evidence="1 2">
    <name type="scientific">Anas platyrhynchos</name>
    <name type="common">Mallard</name>
    <name type="synonym">Anas boschas</name>
    <dbReference type="NCBI Taxonomy" id="8839"/>
    <lineage>
        <taxon>Eukaryota</taxon>
        <taxon>Metazoa</taxon>
        <taxon>Chordata</taxon>
        <taxon>Craniata</taxon>
        <taxon>Vertebrata</taxon>
        <taxon>Euteleostomi</taxon>
        <taxon>Archelosauria</taxon>
        <taxon>Archosauria</taxon>
        <taxon>Dinosauria</taxon>
        <taxon>Saurischia</taxon>
        <taxon>Theropoda</taxon>
        <taxon>Coelurosauria</taxon>
        <taxon>Aves</taxon>
        <taxon>Neognathae</taxon>
        <taxon>Galloanserae</taxon>
        <taxon>Anseriformes</taxon>
        <taxon>Anatidae</taxon>
        <taxon>Anatinae</taxon>
        <taxon>Anas</taxon>
    </lineage>
</organism>
<reference evidence="2" key="1">
    <citation type="journal article" date="2013" name="Nat. Genet.">
        <title>The duck genome and transcriptome provide insight into an avian influenza virus reservoir species.</title>
        <authorList>
            <person name="Huang Y."/>
            <person name="Li Y."/>
            <person name="Burt D.W."/>
            <person name="Chen H."/>
            <person name="Zhang Y."/>
            <person name="Qian W."/>
            <person name="Kim H."/>
            <person name="Gan S."/>
            <person name="Zhao Y."/>
            <person name="Li J."/>
            <person name="Yi K."/>
            <person name="Feng H."/>
            <person name="Zhu P."/>
            <person name="Li B."/>
            <person name="Liu Q."/>
            <person name="Fairley S."/>
            <person name="Magor K.E."/>
            <person name="Du Z."/>
            <person name="Hu X."/>
            <person name="Goodman L."/>
            <person name="Tafer H."/>
            <person name="Vignal A."/>
            <person name="Lee T."/>
            <person name="Kim K.W."/>
            <person name="Sheng Z."/>
            <person name="An Y."/>
            <person name="Searle S."/>
            <person name="Herrero J."/>
            <person name="Groenen M.A."/>
            <person name="Crooijmans R.P."/>
            <person name="Faraut T."/>
            <person name="Cai Q."/>
            <person name="Webster R.G."/>
            <person name="Aldridge J.R."/>
            <person name="Warren W.C."/>
            <person name="Bartschat S."/>
            <person name="Kehr S."/>
            <person name="Marz M."/>
            <person name="Stadler P.F."/>
            <person name="Smith J."/>
            <person name="Kraus R.H."/>
            <person name="Zhao Y."/>
            <person name="Ren L."/>
            <person name="Fei J."/>
            <person name="Morisson M."/>
            <person name="Kaiser P."/>
            <person name="Griffin D.K."/>
            <person name="Rao M."/>
            <person name="Pitel F."/>
            <person name="Wang J."/>
            <person name="Li N."/>
        </authorList>
    </citation>
    <scope>NUCLEOTIDE SEQUENCE [LARGE SCALE GENOMIC DNA]</scope>
</reference>
<name>R0L6J3_ANAPL</name>
<proteinExistence type="predicted"/>
<accession>R0L6J3</accession>
<gene>
    <name evidence="1" type="ORF">Anapl_09667</name>
</gene>
<dbReference type="EMBL" id="KB744156">
    <property type="protein sequence ID" value="EOA95867.1"/>
    <property type="molecule type" value="Genomic_DNA"/>
</dbReference>
<evidence type="ECO:0000313" key="2">
    <source>
        <dbReference type="Proteomes" id="UP000296049"/>
    </source>
</evidence>
<protein>
    <submittedName>
        <fullName evidence="1">Uncharacterized protein</fullName>
    </submittedName>
</protein>
<keyword evidence="2" id="KW-1185">Reference proteome</keyword>
<sequence>MDIVSGRLQQMLVQLKQKSSSATVLTSWLPLAVLAGESDVEGGGDEGEGEELNPTQKEEGAAYCGLELKHFQMVKLCYHSTHMLKQSDLSQC</sequence>